<dbReference type="InterPro" id="IPR050204">
    <property type="entry name" value="AraC_XylS_family_regulators"/>
</dbReference>
<dbReference type="GO" id="GO:0003700">
    <property type="term" value="F:DNA-binding transcription factor activity"/>
    <property type="evidence" value="ECO:0007669"/>
    <property type="project" value="InterPro"/>
</dbReference>
<evidence type="ECO:0000256" key="2">
    <source>
        <dbReference type="ARBA" id="ARBA00023125"/>
    </source>
</evidence>
<keyword evidence="3" id="KW-0804">Transcription</keyword>
<keyword evidence="1" id="KW-0805">Transcription regulation</keyword>
<evidence type="ECO:0000256" key="3">
    <source>
        <dbReference type="ARBA" id="ARBA00023163"/>
    </source>
</evidence>
<feature type="region of interest" description="Disordered" evidence="4">
    <location>
        <begin position="80"/>
        <end position="106"/>
    </location>
</feature>
<protein>
    <submittedName>
        <fullName evidence="6">Transcriptional regulator GlxA family with amidase domain</fullName>
    </submittedName>
</protein>
<dbReference type="PROSITE" id="PS00041">
    <property type="entry name" value="HTH_ARAC_FAMILY_1"/>
    <property type="match status" value="1"/>
</dbReference>
<dbReference type="InterPro" id="IPR009057">
    <property type="entry name" value="Homeodomain-like_sf"/>
</dbReference>
<feature type="compositionally biased region" description="Basic and acidic residues" evidence="4">
    <location>
        <begin position="95"/>
        <end position="106"/>
    </location>
</feature>
<organism evidence="6 7">
    <name type="scientific">Actinophytocola algeriensis</name>
    <dbReference type="NCBI Taxonomy" id="1768010"/>
    <lineage>
        <taxon>Bacteria</taxon>
        <taxon>Bacillati</taxon>
        <taxon>Actinomycetota</taxon>
        <taxon>Actinomycetes</taxon>
        <taxon>Pseudonocardiales</taxon>
        <taxon>Pseudonocardiaceae</taxon>
    </lineage>
</organism>
<reference evidence="6 7" key="1">
    <citation type="submission" date="2020-08" db="EMBL/GenBank/DDBJ databases">
        <title>Genomic Encyclopedia of Type Strains, Phase III (KMG-III): the genomes of soil and plant-associated and newly described type strains.</title>
        <authorList>
            <person name="Whitman W."/>
        </authorList>
    </citation>
    <scope>NUCLEOTIDE SEQUENCE [LARGE SCALE GENOMIC DNA]</scope>
    <source>
        <strain evidence="6 7">CECT 8960</strain>
    </source>
</reference>
<comment type="caution">
    <text evidence="6">The sequence shown here is derived from an EMBL/GenBank/DDBJ whole genome shotgun (WGS) entry which is preliminary data.</text>
</comment>
<evidence type="ECO:0000313" key="6">
    <source>
        <dbReference type="EMBL" id="MBB4912637.1"/>
    </source>
</evidence>
<sequence>MDPNKVKGSQVQIVSERTLRRRIHALTGSSPMRYLLDQRLRRAQELLETIDLPVDTVARRTAFGTGERLRAHFRTELGSTPTAYRGSFRGHRSAALRDERPRRSTA</sequence>
<gene>
    <name evidence="6" type="ORF">FHR82_008909</name>
</gene>
<keyword evidence="7" id="KW-1185">Reference proteome</keyword>
<evidence type="ECO:0000259" key="5">
    <source>
        <dbReference type="PROSITE" id="PS01124"/>
    </source>
</evidence>
<dbReference type="GO" id="GO:0043565">
    <property type="term" value="F:sequence-specific DNA binding"/>
    <property type="evidence" value="ECO:0007669"/>
    <property type="project" value="InterPro"/>
</dbReference>
<dbReference type="Pfam" id="PF12833">
    <property type="entry name" value="HTH_18"/>
    <property type="match status" value="1"/>
</dbReference>
<dbReference type="PROSITE" id="PS01124">
    <property type="entry name" value="HTH_ARAC_FAMILY_2"/>
    <property type="match status" value="1"/>
</dbReference>
<dbReference type="InterPro" id="IPR018062">
    <property type="entry name" value="HTH_AraC-typ_CS"/>
</dbReference>
<name>A0A7W7QFJ2_9PSEU</name>
<dbReference type="AlphaFoldDB" id="A0A7W7QFJ2"/>
<accession>A0A7W7QFJ2</accession>
<dbReference type="RefSeq" id="WP_184816623.1">
    <property type="nucleotide sequence ID" value="NZ_JACHJQ010000015.1"/>
</dbReference>
<dbReference type="Gene3D" id="1.10.10.60">
    <property type="entry name" value="Homeodomain-like"/>
    <property type="match status" value="1"/>
</dbReference>
<dbReference type="SUPFAM" id="SSF46689">
    <property type="entry name" value="Homeodomain-like"/>
    <property type="match status" value="1"/>
</dbReference>
<dbReference type="EMBL" id="JACHJQ010000015">
    <property type="protein sequence ID" value="MBB4912637.1"/>
    <property type="molecule type" value="Genomic_DNA"/>
</dbReference>
<evidence type="ECO:0000256" key="1">
    <source>
        <dbReference type="ARBA" id="ARBA00023015"/>
    </source>
</evidence>
<dbReference type="InterPro" id="IPR018060">
    <property type="entry name" value="HTH_AraC"/>
</dbReference>
<keyword evidence="2" id="KW-0238">DNA-binding</keyword>
<evidence type="ECO:0000313" key="7">
    <source>
        <dbReference type="Proteomes" id="UP000520767"/>
    </source>
</evidence>
<dbReference type="Proteomes" id="UP000520767">
    <property type="component" value="Unassembled WGS sequence"/>
</dbReference>
<proteinExistence type="predicted"/>
<dbReference type="SMART" id="SM00342">
    <property type="entry name" value="HTH_ARAC"/>
    <property type="match status" value="1"/>
</dbReference>
<feature type="domain" description="HTH araC/xylS-type" evidence="5">
    <location>
        <begin position="14"/>
        <end position="87"/>
    </location>
</feature>
<dbReference type="PANTHER" id="PTHR46796">
    <property type="entry name" value="HTH-TYPE TRANSCRIPTIONAL ACTIVATOR RHAS-RELATED"/>
    <property type="match status" value="1"/>
</dbReference>
<evidence type="ECO:0000256" key="4">
    <source>
        <dbReference type="SAM" id="MobiDB-lite"/>
    </source>
</evidence>